<evidence type="ECO:0000256" key="2">
    <source>
        <dbReference type="PROSITE-ProRule" id="PRU00335"/>
    </source>
</evidence>
<evidence type="ECO:0000259" key="3">
    <source>
        <dbReference type="PROSITE" id="PS50977"/>
    </source>
</evidence>
<dbReference type="OrthoDB" id="8479950at2"/>
<gene>
    <name evidence="4" type="ORF">E5982_04675</name>
</gene>
<dbReference type="PANTHER" id="PTHR30055:SF226">
    <property type="entry name" value="HTH-TYPE TRANSCRIPTIONAL REGULATOR PKSA"/>
    <property type="match status" value="1"/>
</dbReference>
<evidence type="ECO:0000313" key="4">
    <source>
        <dbReference type="EMBL" id="TJW11498.1"/>
    </source>
</evidence>
<dbReference type="InterPro" id="IPR009057">
    <property type="entry name" value="Homeodomain-like_sf"/>
</dbReference>
<dbReference type="InterPro" id="IPR036271">
    <property type="entry name" value="Tet_transcr_reg_TetR-rel_C_sf"/>
</dbReference>
<feature type="domain" description="HTH tetR-type" evidence="3">
    <location>
        <begin position="20"/>
        <end position="80"/>
    </location>
</feature>
<dbReference type="SUPFAM" id="SSF48498">
    <property type="entry name" value="Tetracyclin repressor-like, C-terminal domain"/>
    <property type="match status" value="1"/>
</dbReference>
<dbReference type="Gene3D" id="1.10.357.10">
    <property type="entry name" value="Tetracycline Repressor, domain 2"/>
    <property type="match status" value="1"/>
</dbReference>
<keyword evidence="1 2" id="KW-0238">DNA-binding</keyword>
<sequence length="216" mass="25732">MPVRPLKPTNRHGDFDALPPERQEAIMRAAVEGFGRHSYKEASTEEIARRAGMSKGLLFFYFRNKRALYLRTLDYLMDKVVNWVVDDEFYAIDDLFELMLYSGVQKMDSLKKWPWAMEFSIRAFYADHSDLRDALTGWTKTQVDTMFDRFFQNVDFSRFREEVDPREVLDMLIMLGDGYLHQRLSDREPINLEDFMAAYRKWCGILRAWAYKPEYL</sequence>
<proteinExistence type="predicted"/>
<comment type="caution">
    <text evidence="4">The sequence shown here is derived from an EMBL/GenBank/DDBJ whole genome shotgun (WGS) entry which is preliminary data.</text>
</comment>
<dbReference type="SUPFAM" id="SSF46689">
    <property type="entry name" value="Homeodomain-like"/>
    <property type="match status" value="1"/>
</dbReference>
<dbReference type="GO" id="GO:0000976">
    <property type="term" value="F:transcription cis-regulatory region binding"/>
    <property type="evidence" value="ECO:0007669"/>
    <property type="project" value="TreeGrafter"/>
</dbReference>
<dbReference type="InterPro" id="IPR050109">
    <property type="entry name" value="HTH-type_TetR-like_transc_reg"/>
</dbReference>
<dbReference type="PROSITE" id="PS50977">
    <property type="entry name" value="HTH_TETR_2"/>
    <property type="match status" value="1"/>
</dbReference>
<name>A0A4T9T8W0_9ACTN</name>
<organism evidence="4 5">
    <name type="scientific">Parvibacter caecicola</name>
    <dbReference type="NCBI Taxonomy" id="747645"/>
    <lineage>
        <taxon>Bacteria</taxon>
        <taxon>Bacillati</taxon>
        <taxon>Actinomycetota</taxon>
        <taxon>Coriobacteriia</taxon>
        <taxon>Coriobacteriales</taxon>
        <taxon>Coriobacteriaceae</taxon>
        <taxon>Parvibacter</taxon>
    </lineage>
</organism>
<dbReference type="Gene3D" id="1.10.10.60">
    <property type="entry name" value="Homeodomain-like"/>
    <property type="match status" value="1"/>
</dbReference>
<dbReference type="GO" id="GO:0003700">
    <property type="term" value="F:DNA-binding transcription factor activity"/>
    <property type="evidence" value="ECO:0007669"/>
    <property type="project" value="TreeGrafter"/>
</dbReference>
<dbReference type="InterPro" id="IPR001647">
    <property type="entry name" value="HTH_TetR"/>
</dbReference>
<keyword evidence="5" id="KW-1185">Reference proteome</keyword>
<protein>
    <submittedName>
        <fullName evidence="4">TetR/AcrR family transcriptional regulator</fullName>
    </submittedName>
</protein>
<dbReference type="PANTHER" id="PTHR30055">
    <property type="entry name" value="HTH-TYPE TRANSCRIPTIONAL REGULATOR RUTR"/>
    <property type="match status" value="1"/>
</dbReference>
<dbReference type="Proteomes" id="UP000309454">
    <property type="component" value="Unassembled WGS sequence"/>
</dbReference>
<dbReference type="EMBL" id="SSTM01000002">
    <property type="protein sequence ID" value="TJW11498.1"/>
    <property type="molecule type" value="Genomic_DNA"/>
</dbReference>
<feature type="DNA-binding region" description="H-T-H motif" evidence="2">
    <location>
        <begin position="43"/>
        <end position="62"/>
    </location>
</feature>
<dbReference type="AlphaFoldDB" id="A0A4T9T8W0"/>
<evidence type="ECO:0000256" key="1">
    <source>
        <dbReference type="ARBA" id="ARBA00023125"/>
    </source>
</evidence>
<dbReference type="PRINTS" id="PR00455">
    <property type="entry name" value="HTHTETR"/>
</dbReference>
<reference evidence="4 5" key="1">
    <citation type="submission" date="2019-04" db="EMBL/GenBank/DDBJ databases">
        <title>Microbes associate with the intestines of laboratory mice.</title>
        <authorList>
            <person name="Navarre W."/>
            <person name="Wong E."/>
            <person name="Huang K.C."/>
            <person name="Tropini C."/>
            <person name="Ng K."/>
            <person name="Yu B."/>
        </authorList>
    </citation>
    <scope>NUCLEOTIDE SEQUENCE [LARGE SCALE GENOMIC DNA]</scope>
    <source>
        <strain evidence="4 5">NM48_B13</strain>
    </source>
</reference>
<dbReference type="Pfam" id="PF00440">
    <property type="entry name" value="TetR_N"/>
    <property type="match status" value="1"/>
</dbReference>
<evidence type="ECO:0000313" key="5">
    <source>
        <dbReference type="Proteomes" id="UP000309454"/>
    </source>
</evidence>
<accession>A0A4T9T8W0</accession>